<dbReference type="AlphaFoldDB" id="A0A9N9GSX8"/>
<feature type="non-terminal residue" evidence="2">
    <location>
        <position position="1"/>
    </location>
</feature>
<feature type="compositionally biased region" description="Basic and acidic residues" evidence="1">
    <location>
        <begin position="185"/>
        <end position="194"/>
    </location>
</feature>
<dbReference type="EMBL" id="CAJVPZ010010774">
    <property type="protein sequence ID" value="CAG8623162.1"/>
    <property type="molecule type" value="Genomic_DNA"/>
</dbReference>
<proteinExistence type="predicted"/>
<evidence type="ECO:0000313" key="2">
    <source>
        <dbReference type="EMBL" id="CAG8623162.1"/>
    </source>
</evidence>
<protein>
    <submittedName>
        <fullName evidence="2">4852_t:CDS:1</fullName>
    </submittedName>
</protein>
<accession>A0A9N9GSX8</accession>
<feature type="region of interest" description="Disordered" evidence="1">
    <location>
        <begin position="86"/>
        <end position="108"/>
    </location>
</feature>
<comment type="caution">
    <text evidence="2">The sequence shown here is derived from an EMBL/GenBank/DDBJ whole genome shotgun (WGS) entry which is preliminary data.</text>
</comment>
<feature type="region of interest" description="Disordered" evidence="1">
    <location>
        <begin position="36"/>
        <end position="61"/>
    </location>
</feature>
<sequence>MAPIAFDTSSNDASLFHTGEHTNHATKETVKFFLSQEEQPQHVQQNQEPCQNSRESLQPEELLEVPQKENVQNQTFKVLEDHILDQCSPSQHTTQHEVPQQEDNKDNKERAMNINDIEETTDSHNLEEKLLRDNEEAVNVLKFQLQQVKEDICKLKSMKEKALKDPIQFVEDLRNGERVNPSSSDRSRSGRESSPDIVEFVHQKAQELGFKVPQNAIKSTRSKKKRINQTYMEAQPPPTLYMPDDDDETVTKEVMLLMDKIGNEPK</sequence>
<feature type="region of interest" description="Disordered" evidence="1">
    <location>
        <begin position="217"/>
        <end position="246"/>
    </location>
</feature>
<gene>
    <name evidence="2" type="ORF">RFULGI_LOCUS7433</name>
</gene>
<reference evidence="2" key="1">
    <citation type="submission" date="2021-06" db="EMBL/GenBank/DDBJ databases">
        <authorList>
            <person name="Kallberg Y."/>
            <person name="Tangrot J."/>
            <person name="Rosling A."/>
        </authorList>
    </citation>
    <scope>NUCLEOTIDE SEQUENCE</scope>
    <source>
        <strain evidence="2">IN212</strain>
    </source>
</reference>
<dbReference type="Proteomes" id="UP000789396">
    <property type="component" value="Unassembled WGS sequence"/>
</dbReference>
<evidence type="ECO:0000256" key="1">
    <source>
        <dbReference type="SAM" id="MobiDB-lite"/>
    </source>
</evidence>
<keyword evidence="3" id="KW-1185">Reference proteome</keyword>
<organism evidence="2 3">
    <name type="scientific">Racocetra fulgida</name>
    <dbReference type="NCBI Taxonomy" id="60492"/>
    <lineage>
        <taxon>Eukaryota</taxon>
        <taxon>Fungi</taxon>
        <taxon>Fungi incertae sedis</taxon>
        <taxon>Mucoromycota</taxon>
        <taxon>Glomeromycotina</taxon>
        <taxon>Glomeromycetes</taxon>
        <taxon>Diversisporales</taxon>
        <taxon>Gigasporaceae</taxon>
        <taxon>Racocetra</taxon>
    </lineage>
</organism>
<name>A0A9N9GSX8_9GLOM</name>
<feature type="region of interest" description="Disordered" evidence="1">
    <location>
        <begin position="174"/>
        <end position="194"/>
    </location>
</feature>
<feature type="compositionally biased region" description="Polar residues" evidence="1">
    <location>
        <begin position="87"/>
        <end position="98"/>
    </location>
</feature>
<feature type="region of interest" description="Disordered" evidence="1">
    <location>
        <begin position="1"/>
        <end position="23"/>
    </location>
</feature>
<dbReference type="OrthoDB" id="424753at2759"/>
<evidence type="ECO:0000313" key="3">
    <source>
        <dbReference type="Proteomes" id="UP000789396"/>
    </source>
</evidence>
<feature type="compositionally biased region" description="Low complexity" evidence="1">
    <location>
        <begin position="36"/>
        <end position="52"/>
    </location>
</feature>